<dbReference type="Pfam" id="PF16561">
    <property type="entry name" value="AMPK1_CBM"/>
    <property type="match status" value="1"/>
</dbReference>
<dbReference type="RefSeq" id="WP_164649758.1">
    <property type="nucleotide sequence ID" value="NZ_CP047476.1"/>
</dbReference>
<dbReference type="AlphaFoldDB" id="A0A7Z2T5M6"/>
<dbReference type="EMBL" id="CP047476">
    <property type="protein sequence ID" value="QIA64858.1"/>
    <property type="molecule type" value="Genomic_DNA"/>
</dbReference>
<dbReference type="InterPro" id="IPR013783">
    <property type="entry name" value="Ig-like_fold"/>
</dbReference>
<protein>
    <submittedName>
        <fullName evidence="2">1,4-alpha-glucan branching protein</fullName>
    </submittedName>
</protein>
<evidence type="ECO:0000313" key="3">
    <source>
        <dbReference type="Proteomes" id="UP000464262"/>
    </source>
</evidence>
<name>A0A7Z2T5M6_9VIBR</name>
<evidence type="ECO:0000259" key="1">
    <source>
        <dbReference type="Pfam" id="PF16561"/>
    </source>
</evidence>
<organism evidence="2 3">
    <name type="scientific">Vibrio astriarenae</name>
    <dbReference type="NCBI Taxonomy" id="1481923"/>
    <lineage>
        <taxon>Bacteria</taxon>
        <taxon>Pseudomonadati</taxon>
        <taxon>Pseudomonadota</taxon>
        <taxon>Gammaproteobacteria</taxon>
        <taxon>Vibrionales</taxon>
        <taxon>Vibrionaceae</taxon>
        <taxon>Vibrio</taxon>
    </lineage>
</organism>
<dbReference type="InterPro" id="IPR014756">
    <property type="entry name" value="Ig_E-set"/>
</dbReference>
<dbReference type="SUPFAM" id="SSF81296">
    <property type="entry name" value="E set domains"/>
    <property type="match status" value="1"/>
</dbReference>
<dbReference type="Proteomes" id="UP000464262">
    <property type="component" value="Chromosome 2"/>
</dbReference>
<evidence type="ECO:0000313" key="2">
    <source>
        <dbReference type="EMBL" id="QIA64858.1"/>
    </source>
</evidence>
<reference evidence="2 3" key="1">
    <citation type="submission" date="2020-01" db="EMBL/GenBank/DDBJ databases">
        <title>Whole genome and functional gene identification of agarase of Vibrio HN897.</title>
        <authorList>
            <person name="Liu Y."/>
            <person name="Zhao Z."/>
        </authorList>
    </citation>
    <scope>NUCLEOTIDE SEQUENCE [LARGE SCALE GENOMIC DNA]</scope>
    <source>
        <strain evidence="2 3">HN897</strain>
    </source>
</reference>
<dbReference type="InterPro" id="IPR032640">
    <property type="entry name" value="AMPK1_CBM"/>
</dbReference>
<sequence>MITKRFFKTKDEVEVTFQWPKGESDITSVAISGDFNDWQATPLKLNRQKVFTTKMRLPKDQAFQFRYLLDESVWENDHAADEYVPNGLGSDNSVVKTFAPVEA</sequence>
<feature type="domain" description="AMP-activated protein kinase glycogen-binding" evidence="1">
    <location>
        <begin position="13"/>
        <end position="78"/>
    </location>
</feature>
<keyword evidence="3" id="KW-1185">Reference proteome</keyword>
<dbReference type="Gene3D" id="2.60.40.10">
    <property type="entry name" value="Immunoglobulins"/>
    <property type="match status" value="1"/>
</dbReference>
<dbReference type="KEGG" id="vas:GT360_14935"/>
<accession>A0A7Z2T5M6</accession>
<proteinExistence type="predicted"/>
<gene>
    <name evidence="2" type="ORF">GT360_14935</name>
</gene>
<dbReference type="CDD" id="cd07184">
    <property type="entry name" value="E_set_Isoamylase_like_N"/>
    <property type="match status" value="1"/>
</dbReference>